<dbReference type="GO" id="GO:0016020">
    <property type="term" value="C:membrane"/>
    <property type="evidence" value="ECO:0007669"/>
    <property type="project" value="InterPro"/>
</dbReference>
<evidence type="ECO:0000313" key="4">
    <source>
        <dbReference type="EMBL" id="RCN26396.1"/>
    </source>
</evidence>
<dbReference type="InterPro" id="IPR027417">
    <property type="entry name" value="P-loop_NTPase"/>
</dbReference>
<protein>
    <submittedName>
        <fullName evidence="4">Uncharacterized protein</fullName>
    </submittedName>
</protein>
<keyword evidence="1" id="KW-0812">Transmembrane</keyword>
<reference evidence="4 5" key="1">
    <citation type="submission" date="2014-10" db="EMBL/GenBank/DDBJ databases">
        <title>Draft genome of the hookworm Ancylostoma caninum.</title>
        <authorList>
            <person name="Mitreva M."/>
        </authorList>
    </citation>
    <scope>NUCLEOTIDE SEQUENCE [LARGE SCALE GENOMIC DNA]</scope>
    <source>
        <strain evidence="4 5">Baltimore</strain>
    </source>
</reference>
<name>A0A368F2S7_ANCCA</name>
<comment type="caution">
    <text evidence="4">The sequence shown here is derived from an EMBL/GenBank/DDBJ whole genome shotgun (WGS) entry which is preliminary data.</text>
</comment>
<evidence type="ECO:0000313" key="5">
    <source>
        <dbReference type="Proteomes" id="UP000252519"/>
    </source>
</evidence>
<gene>
    <name evidence="4" type="ORF">ANCCAN_27878</name>
</gene>
<evidence type="ECO:0000256" key="2">
    <source>
        <dbReference type="ARBA" id="ARBA00022989"/>
    </source>
</evidence>
<dbReference type="OrthoDB" id="6500128at2759"/>
<dbReference type="InterPro" id="IPR036640">
    <property type="entry name" value="ABC1_TM_sf"/>
</dbReference>
<dbReference type="STRING" id="29170.A0A368F2S7"/>
<evidence type="ECO:0000256" key="1">
    <source>
        <dbReference type="ARBA" id="ARBA00022692"/>
    </source>
</evidence>
<keyword evidence="2" id="KW-1133">Transmembrane helix</keyword>
<proteinExistence type="predicted"/>
<dbReference type="EMBL" id="JOJR01007499">
    <property type="protein sequence ID" value="RCN26396.1"/>
    <property type="molecule type" value="Genomic_DNA"/>
</dbReference>
<keyword evidence="5" id="KW-1185">Reference proteome</keyword>
<evidence type="ECO:0000256" key="3">
    <source>
        <dbReference type="ARBA" id="ARBA00023136"/>
    </source>
</evidence>
<dbReference type="AlphaFoldDB" id="A0A368F2S7"/>
<dbReference type="GO" id="GO:0005524">
    <property type="term" value="F:ATP binding"/>
    <property type="evidence" value="ECO:0007669"/>
    <property type="project" value="InterPro"/>
</dbReference>
<sequence>MLYMCVTSISIGFHINGASTARQSSAQLCKTMEEKPEIERDYGFAGDNPQERLPDPKYRRQSMKFMGKGSIQFKDIHFSYPSRPDVKRPVRLLRWLRTLKGNGMIQFFEK</sequence>
<dbReference type="Gene3D" id="1.20.1560.10">
    <property type="entry name" value="ABC transporter type 1, transmembrane domain"/>
    <property type="match status" value="1"/>
</dbReference>
<dbReference type="Gene3D" id="3.40.50.300">
    <property type="entry name" value="P-loop containing nucleotide triphosphate hydrolases"/>
    <property type="match status" value="1"/>
</dbReference>
<dbReference type="Proteomes" id="UP000252519">
    <property type="component" value="Unassembled WGS sequence"/>
</dbReference>
<keyword evidence="3" id="KW-0472">Membrane</keyword>
<organism evidence="4 5">
    <name type="scientific">Ancylostoma caninum</name>
    <name type="common">Dog hookworm</name>
    <dbReference type="NCBI Taxonomy" id="29170"/>
    <lineage>
        <taxon>Eukaryota</taxon>
        <taxon>Metazoa</taxon>
        <taxon>Ecdysozoa</taxon>
        <taxon>Nematoda</taxon>
        <taxon>Chromadorea</taxon>
        <taxon>Rhabditida</taxon>
        <taxon>Rhabditina</taxon>
        <taxon>Rhabditomorpha</taxon>
        <taxon>Strongyloidea</taxon>
        <taxon>Ancylostomatidae</taxon>
        <taxon>Ancylostomatinae</taxon>
        <taxon>Ancylostoma</taxon>
    </lineage>
</organism>
<accession>A0A368F2S7</accession>